<dbReference type="SUPFAM" id="SSF52374">
    <property type="entry name" value="Nucleotidylyl transferase"/>
    <property type="match status" value="1"/>
</dbReference>
<dbReference type="NCBIfam" id="TIGR00396">
    <property type="entry name" value="leuS_bact"/>
    <property type="match status" value="1"/>
</dbReference>
<feature type="binding site" evidence="8">
    <location>
        <position position="599"/>
    </location>
    <ligand>
        <name>ATP</name>
        <dbReference type="ChEBI" id="CHEBI:30616"/>
    </ligand>
</feature>
<dbReference type="Gene3D" id="1.10.730.10">
    <property type="entry name" value="Isoleucyl-tRNA Synthetase, Domain 1"/>
    <property type="match status" value="1"/>
</dbReference>
<dbReference type="STRING" id="1801677.A2365_02175"/>
<dbReference type="GO" id="GO:0005524">
    <property type="term" value="F:ATP binding"/>
    <property type="evidence" value="ECO:0007669"/>
    <property type="project" value="UniProtKB-UniRule"/>
</dbReference>
<evidence type="ECO:0000256" key="2">
    <source>
        <dbReference type="ARBA" id="ARBA00022598"/>
    </source>
</evidence>
<dbReference type="FunFam" id="1.10.730.10:FF:000002">
    <property type="entry name" value="Leucine--tRNA ligase"/>
    <property type="match status" value="1"/>
</dbReference>
<dbReference type="InterPro" id="IPR009080">
    <property type="entry name" value="tRNAsynth_Ia_anticodon-bd"/>
</dbReference>
<dbReference type="Pfam" id="PF08264">
    <property type="entry name" value="Anticodon_1"/>
    <property type="match status" value="1"/>
</dbReference>
<dbReference type="GO" id="GO:0005829">
    <property type="term" value="C:cytosol"/>
    <property type="evidence" value="ECO:0007669"/>
    <property type="project" value="TreeGrafter"/>
</dbReference>
<evidence type="ECO:0000256" key="4">
    <source>
        <dbReference type="ARBA" id="ARBA00022840"/>
    </source>
</evidence>
<dbReference type="HAMAP" id="MF_00049_B">
    <property type="entry name" value="Leu_tRNA_synth_B"/>
    <property type="match status" value="1"/>
</dbReference>
<dbReference type="CDD" id="cd07958">
    <property type="entry name" value="Anticodon_Ia_Leu_BEm"/>
    <property type="match status" value="1"/>
</dbReference>
<feature type="short sequence motif" description="'KMSKS' region" evidence="8">
    <location>
        <begin position="596"/>
        <end position="600"/>
    </location>
</feature>
<dbReference type="GO" id="GO:0006429">
    <property type="term" value="P:leucyl-tRNA aminoacylation"/>
    <property type="evidence" value="ECO:0007669"/>
    <property type="project" value="UniProtKB-UniRule"/>
</dbReference>
<dbReference type="InterPro" id="IPR013155">
    <property type="entry name" value="M/V/L/I-tRNA-synth_anticd-bd"/>
</dbReference>
<dbReference type="PRINTS" id="PR00985">
    <property type="entry name" value="TRNASYNTHLEU"/>
</dbReference>
<proteinExistence type="inferred from homology"/>
<dbReference type="GO" id="GO:0002161">
    <property type="term" value="F:aminoacyl-tRNA deacylase activity"/>
    <property type="evidence" value="ECO:0007669"/>
    <property type="project" value="InterPro"/>
</dbReference>
<dbReference type="Pfam" id="PF13603">
    <property type="entry name" value="tRNA-synt_1_2"/>
    <property type="match status" value="1"/>
</dbReference>
<evidence type="ECO:0000313" key="13">
    <source>
        <dbReference type="Proteomes" id="UP000177740"/>
    </source>
</evidence>
<dbReference type="EMBL" id="MHMM01000013">
    <property type="protein sequence ID" value="OGZ26919.1"/>
    <property type="molecule type" value="Genomic_DNA"/>
</dbReference>
<feature type="domain" description="Methionyl/Valyl/Leucyl/Isoleucyl-tRNA synthetase anticodon-binding" evidence="10">
    <location>
        <begin position="672"/>
        <end position="779"/>
    </location>
</feature>
<dbReference type="InterPro" id="IPR014729">
    <property type="entry name" value="Rossmann-like_a/b/a_fold"/>
</dbReference>
<feature type="domain" description="Aminoacyl-tRNA synthetase class Ia" evidence="9">
    <location>
        <begin position="428"/>
        <end position="629"/>
    </location>
</feature>
<keyword evidence="8" id="KW-0963">Cytoplasm</keyword>
<sequence>MVKDKYDPREIEAKWQKIWEKKDVFRAKDTSKNPKFYVLVEFPYPSGSGLHVGHCRSYTALDIVARKRRMEGQNVLFPMGWDAFGLPTENYAIKTGIHPAEATKENTEAFKNQMRSLGLSFDWSREINTTDPEYYKWTQWIFIQLFKKGLAYKAKMPINWCSSCKIGLANEEVVSGNCERCGSKVERKEKEQWMLKITDYADRLLKDLNLVDYPERVKLSQEEWIGRSYGAEIIFKIHESNLSVPVFTTRPDTLFGCTYIVLAPEHPLIEKLKDKISNYNQVAKYIERSKKKMEKERLAEDKEKTGIELLGVKATNPANNRKIPIFVSDYVLSQYGTGAVMAVPVHDSRDFVFARKYNLPMIEVIQHGRRERRRKLDFSGGGFKSAYEGEGFLVNSGKFSGMVSEEAKKRIVEWLKVRVSGSEKVSYKLRDWIFSRQRYWGEPIPMVFCEKCGWQPVPEEDLPVKLPEVKSYQPTEEGESPLAKKEEWVKTKCPVCRGSARRETDVMPNWAGSDWYYIRYADPSNEKKLADSKKISYWLPVDWYNGGMEHTTLHLLYSRFIYKFLWDIGAVPKETGPEPYRKRTSHGMILGQGGTKMSKSKGNVINPNDVIKDFGADTLRVYEMFMGPFEQAIPWDTKGVKGVRRFLEKVWGLKEKPFAENENKETERIILKTSKKVSEDIELLKFNTAVSSLMILANKLDSQKEISLAHLARFLIILFPFAPHISEELWLLAGFKGMCSEQEWPESKDQEEDKISITIQVNGKARDRLETGPGLSEKKAVEVAKEKERIKKYLQGKKIKKVVFVKNKVINFVV</sequence>
<comment type="catalytic activity">
    <reaction evidence="7 8">
        <text>tRNA(Leu) + L-leucine + ATP = L-leucyl-tRNA(Leu) + AMP + diphosphate</text>
        <dbReference type="Rhea" id="RHEA:11688"/>
        <dbReference type="Rhea" id="RHEA-COMP:9613"/>
        <dbReference type="Rhea" id="RHEA-COMP:9622"/>
        <dbReference type="ChEBI" id="CHEBI:30616"/>
        <dbReference type="ChEBI" id="CHEBI:33019"/>
        <dbReference type="ChEBI" id="CHEBI:57427"/>
        <dbReference type="ChEBI" id="CHEBI:78442"/>
        <dbReference type="ChEBI" id="CHEBI:78494"/>
        <dbReference type="ChEBI" id="CHEBI:456215"/>
        <dbReference type="EC" id="6.1.1.4"/>
    </reaction>
</comment>
<dbReference type="PANTHER" id="PTHR43740:SF2">
    <property type="entry name" value="LEUCINE--TRNA LIGASE, MITOCHONDRIAL"/>
    <property type="match status" value="1"/>
</dbReference>
<dbReference type="Gene3D" id="3.10.20.590">
    <property type="match status" value="1"/>
</dbReference>
<comment type="caution">
    <text evidence="12">The sequence shown here is derived from an EMBL/GenBank/DDBJ whole genome shotgun (WGS) entry which is preliminary data.</text>
</comment>
<name>A0A1G2EMD0_9BACT</name>
<keyword evidence="2 8" id="KW-0436">Ligase</keyword>
<evidence type="ECO:0000259" key="9">
    <source>
        <dbReference type="Pfam" id="PF00133"/>
    </source>
</evidence>
<evidence type="ECO:0000259" key="11">
    <source>
        <dbReference type="Pfam" id="PF13603"/>
    </source>
</evidence>
<keyword evidence="3 8" id="KW-0547">Nucleotide-binding</keyword>
<evidence type="ECO:0000256" key="3">
    <source>
        <dbReference type="ARBA" id="ARBA00022741"/>
    </source>
</evidence>
<accession>A0A1G2EMD0</accession>
<evidence type="ECO:0000259" key="10">
    <source>
        <dbReference type="Pfam" id="PF08264"/>
    </source>
</evidence>
<dbReference type="InterPro" id="IPR009008">
    <property type="entry name" value="Val/Leu/Ile-tRNA-synth_edit"/>
</dbReference>
<comment type="caution">
    <text evidence="8">Lacks conserved residue(s) required for the propagation of feature annotation.</text>
</comment>
<dbReference type="GO" id="GO:0004823">
    <property type="term" value="F:leucine-tRNA ligase activity"/>
    <property type="evidence" value="ECO:0007669"/>
    <property type="project" value="UniProtKB-UniRule"/>
</dbReference>
<evidence type="ECO:0000256" key="6">
    <source>
        <dbReference type="ARBA" id="ARBA00023146"/>
    </source>
</evidence>
<dbReference type="FunFam" id="3.40.50.620:FF:000056">
    <property type="entry name" value="Leucine--tRNA ligase"/>
    <property type="match status" value="1"/>
</dbReference>
<keyword evidence="5 8" id="KW-0648">Protein biosynthesis</keyword>
<comment type="similarity">
    <text evidence="1 8">Belongs to the class-I aminoacyl-tRNA synthetase family.</text>
</comment>
<feature type="domain" description="Leucyl-tRNA synthetase editing" evidence="11">
    <location>
        <begin position="223"/>
        <end position="415"/>
    </location>
</feature>
<dbReference type="Proteomes" id="UP000177740">
    <property type="component" value="Unassembled WGS sequence"/>
</dbReference>
<comment type="subcellular location">
    <subcellularLocation>
        <location evidence="8">Cytoplasm</location>
    </subcellularLocation>
</comment>
<dbReference type="PANTHER" id="PTHR43740">
    <property type="entry name" value="LEUCYL-TRNA SYNTHETASE"/>
    <property type="match status" value="1"/>
</dbReference>
<feature type="domain" description="Aminoacyl-tRNA synthetase class Ia" evidence="9">
    <location>
        <begin position="14"/>
        <end position="217"/>
    </location>
</feature>
<organism evidence="12 13">
    <name type="scientific">Candidatus Nealsonbacteria bacterium RIFOXYB1_FULL_40_15</name>
    <dbReference type="NCBI Taxonomy" id="1801677"/>
    <lineage>
        <taxon>Bacteria</taxon>
        <taxon>Candidatus Nealsoniibacteriota</taxon>
    </lineage>
</organism>
<dbReference type="CDD" id="cd00812">
    <property type="entry name" value="LeuRS_core"/>
    <property type="match status" value="1"/>
</dbReference>
<dbReference type="Pfam" id="PF00133">
    <property type="entry name" value="tRNA-synt_1"/>
    <property type="match status" value="2"/>
</dbReference>
<evidence type="ECO:0000256" key="1">
    <source>
        <dbReference type="ARBA" id="ARBA00005594"/>
    </source>
</evidence>
<evidence type="ECO:0000256" key="5">
    <source>
        <dbReference type="ARBA" id="ARBA00022917"/>
    </source>
</evidence>
<reference evidence="12 13" key="1">
    <citation type="journal article" date="2016" name="Nat. Commun.">
        <title>Thousands of microbial genomes shed light on interconnected biogeochemical processes in an aquifer system.</title>
        <authorList>
            <person name="Anantharaman K."/>
            <person name="Brown C.T."/>
            <person name="Hug L.A."/>
            <person name="Sharon I."/>
            <person name="Castelle C.J."/>
            <person name="Probst A.J."/>
            <person name="Thomas B.C."/>
            <person name="Singh A."/>
            <person name="Wilkins M.J."/>
            <person name="Karaoz U."/>
            <person name="Brodie E.L."/>
            <person name="Williams K.H."/>
            <person name="Hubbard S.S."/>
            <person name="Banfield J.F."/>
        </authorList>
    </citation>
    <scope>NUCLEOTIDE SEQUENCE [LARGE SCALE GENOMIC DNA]</scope>
</reference>
<dbReference type="InterPro" id="IPR002302">
    <property type="entry name" value="Leu-tRNA-ligase"/>
</dbReference>
<protein>
    <recommendedName>
        <fullName evidence="8">Leucine--tRNA ligase</fullName>
        <ecNumber evidence="8">6.1.1.4</ecNumber>
    </recommendedName>
    <alternativeName>
        <fullName evidence="8">Leucyl-tRNA synthetase</fullName>
        <shortName evidence="8">LeuRS</shortName>
    </alternativeName>
</protein>
<dbReference type="SUPFAM" id="SSF50677">
    <property type="entry name" value="ValRS/IleRS/LeuRS editing domain"/>
    <property type="match status" value="1"/>
</dbReference>
<keyword evidence="6 8" id="KW-0030">Aminoacyl-tRNA synthetase</keyword>
<evidence type="ECO:0000256" key="7">
    <source>
        <dbReference type="ARBA" id="ARBA00047469"/>
    </source>
</evidence>
<dbReference type="SUPFAM" id="SSF47323">
    <property type="entry name" value="Anticodon-binding domain of a subclass of class I aminoacyl-tRNA synthetases"/>
    <property type="match status" value="1"/>
</dbReference>
<dbReference type="FunFam" id="3.40.50.620:FF:000077">
    <property type="entry name" value="Leucine--tRNA ligase"/>
    <property type="match status" value="1"/>
</dbReference>
<dbReference type="Gene3D" id="3.40.50.620">
    <property type="entry name" value="HUPs"/>
    <property type="match status" value="2"/>
</dbReference>
<dbReference type="AlphaFoldDB" id="A0A1G2EMD0"/>
<dbReference type="EC" id="6.1.1.4" evidence="8"/>
<dbReference type="InterPro" id="IPR025709">
    <property type="entry name" value="Leu_tRNA-synth_edit"/>
</dbReference>
<gene>
    <name evidence="8" type="primary">leuS</name>
    <name evidence="12" type="ORF">A2365_02175</name>
</gene>
<evidence type="ECO:0000313" key="12">
    <source>
        <dbReference type="EMBL" id="OGZ26919.1"/>
    </source>
</evidence>
<keyword evidence="4 8" id="KW-0067">ATP-binding</keyword>
<dbReference type="InterPro" id="IPR002300">
    <property type="entry name" value="aa-tRNA-synth_Ia"/>
</dbReference>
<evidence type="ECO:0000256" key="8">
    <source>
        <dbReference type="HAMAP-Rule" id="MF_00049"/>
    </source>
</evidence>